<keyword evidence="2" id="KW-1185">Reference proteome</keyword>
<protein>
    <submittedName>
        <fullName evidence="1">Uncharacterized protein</fullName>
    </submittedName>
</protein>
<organism evidence="1 2">
    <name type="scientific">Brachionus plicatilis</name>
    <name type="common">Marine rotifer</name>
    <name type="synonym">Brachionus muelleri</name>
    <dbReference type="NCBI Taxonomy" id="10195"/>
    <lineage>
        <taxon>Eukaryota</taxon>
        <taxon>Metazoa</taxon>
        <taxon>Spiralia</taxon>
        <taxon>Gnathifera</taxon>
        <taxon>Rotifera</taxon>
        <taxon>Eurotatoria</taxon>
        <taxon>Monogononta</taxon>
        <taxon>Pseudotrocha</taxon>
        <taxon>Ploima</taxon>
        <taxon>Brachionidae</taxon>
        <taxon>Brachionus</taxon>
    </lineage>
</organism>
<gene>
    <name evidence="1" type="ORF">BpHYR1_022708</name>
</gene>
<sequence length="138" mass="15738">MIIVKLNNDFKVGLIAKNNFSPIFIGPIGSFLGTNLAVFSQSLFDLSKDLHFPIFVSRKFGIELVNRFGQTNSSSTIPVGKGRVEERKSQGKEILILTFCDIRQEKLKEEKRKRNFSYHICDFDSFVLKDKAKMVVDC</sequence>
<dbReference type="EMBL" id="REGN01000180">
    <property type="protein sequence ID" value="RNA43742.1"/>
    <property type="molecule type" value="Genomic_DNA"/>
</dbReference>
<dbReference type="AlphaFoldDB" id="A0A3M7T6T3"/>
<accession>A0A3M7T6T3</accession>
<comment type="caution">
    <text evidence="1">The sequence shown here is derived from an EMBL/GenBank/DDBJ whole genome shotgun (WGS) entry which is preliminary data.</text>
</comment>
<name>A0A3M7T6T3_BRAPC</name>
<evidence type="ECO:0000313" key="1">
    <source>
        <dbReference type="EMBL" id="RNA43742.1"/>
    </source>
</evidence>
<proteinExistence type="predicted"/>
<dbReference type="Proteomes" id="UP000276133">
    <property type="component" value="Unassembled WGS sequence"/>
</dbReference>
<evidence type="ECO:0000313" key="2">
    <source>
        <dbReference type="Proteomes" id="UP000276133"/>
    </source>
</evidence>
<reference evidence="1 2" key="1">
    <citation type="journal article" date="2018" name="Sci. Rep.">
        <title>Genomic signatures of local adaptation to the degree of environmental predictability in rotifers.</title>
        <authorList>
            <person name="Franch-Gras L."/>
            <person name="Hahn C."/>
            <person name="Garcia-Roger E.M."/>
            <person name="Carmona M.J."/>
            <person name="Serra M."/>
            <person name="Gomez A."/>
        </authorList>
    </citation>
    <scope>NUCLEOTIDE SEQUENCE [LARGE SCALE GENOMIC DNA]</scope>
    <source>
        <strain evidence="1">HYR1</strain>
    </source>
</reference>